<dbReference type="Proteomes" id="UP000830375">
    <property type="component" value="Unassembled WGS sequence"/>
</dbReference>
<protein>
    <submittedName>
        <fullName evidence="6">PDZ and LIM domain protein 2</fullName>
    </submittedName>
</protein>
<keyword evidence="2 4" id="KW-0862">Zinc</keyword>
<proteinExistence type="predicted"/>
<keyword evidence="1 4" id="KW-0479">Metal-binding</keyword>
<accession>A0ABQ8MBK0</accession>
<evidence type="ECO:0000256" key="4">
    <source>
        <dbReference type="PROSITE-ProRule" id="PRU00125"/>
    </source>
</evidence>
<dbReference type="InterPro" id="IPR001781">
    <property type="entry name" value="Znf_LIM"/>
</dbReference>
<evidence type="ECO:0000259" key="5">
    <source>
        <dbReference type="PROSITE" id="PS50023"/>
    </source>
</evidence>
<dbReference type="Pfam" id="PF00412">
    <property type="entry name" value="LIM"/>
    <property type="match status" value="1"/>
</dbReference>
<comment type="caution">
    <text evidence="6">The sequence shown here is derived from an EMBL/GenBank/DDBJ whole genome shotgun (WGS) entry which is preliminary data.</text>
</comment>
<evidence type="ECO:0000313" key="7">
    <source>
        <dbReference type="Proteomes" id="UP000830375"/>
    </source>
</evidence>
<organism evidence="6 7">
    <name type="scientific">Labeo rohita</name>
    <name type="common">Indian major carp</name>
    <name type="synonym">Cyprinus rohita</name>
    <dbReference type="NCBI Taxonomy" id="84645"/>
    <lineage>
        <taxon>Eukaryota</taxon>
        <taxon>Metazoa</taxon>
        <taxon>Chordata</taxon>
        <taxon>Craniata</taxon>
        <taxon>Vertebrata</taxon>
        <taxon>Euteleostomi</taxon>
        <taxon>Actinopterygii</taxon>
        <taxon>Neopterygii</taxon>
        <taxon>Teleostei</taxon>
        <taxon>Ostariophysi</taxon>
        <taxon>Cypriniformes</taxon>
        <taxon>Cyprinidae</taxon>
        <taxon>Labeoninae</taxon>
        <taxon>Labeonini</taxon>
        <taxon>Labeo</taxon>
    </lineage>
</organism>
<sequence length="280" mass="32702">MGFSYLWRKRLQDDPDSLKGSCEDLQCVLTDLQKQTSYSASVTLIQDFLLIWNTQSSQNKPMSQYRACPRGQCTKTILRRLQTTSHMFHIVHVFSSSQSFRAPLERNYSPEQLKQHGKVSTTGHNSSASDCIQTAVYESQTTKKNISFNYPVWSYGPVDPEELMRIKRRQLQPQEPRQSNTFRVLQEGLERMSLPSGAVQRSQRFRTCERCGYIIVTQVVKIRERRYRHVECYTCRDCGFSLMEQGHFWVDEELYCEKHAQERCQTASGLHLPQAQSKHW</sequence>
<dbReference type="SUPFAM" id="SSF57716">
    <property type="entry name" value="Glucocorticoid receptor-like (DNA-binding domain)"/>
    <property type="match status" value="1"/>
</dbReference>
<name>A0ABQ8MBK0_LABRO</name>
<dbReference type="PROSITE" id="PS00478">
    <property type="entry name" value="LIM_DOMAIN_1"/>
    <property type="match status" value="1"/>
</dbReference>
<feature type="domain" description="LIM zinc-binding" evidence="5">
    <location>
        <begin position="206"/>
        <end position="266"/>
    </location>
</feature>
<dbReference type="PANTHER" id="PTHR24214:SF1">
    <property type="entry name" value="PDZ AND LIM DOMAIN PROTEIN 2"/>
    <property type="match status" value="1"/>
</dbReference>
<reference evidence="6 7" key="1">
    <citation type="submission" date="2022-01" db="EMBL/GenBank/DDBJ databases">
        <title>A high-quality chromosome-level genome assembly of rohu carp, Labeo rohita.</title>
        <authorList>
            <person name="Arick M.A. II"/>
            <person name="Hsu C.-Y."/>
            <person name="Magbanua Z."/>
            <person name="Pechanova O."/>
            <person name="Grover C."/>
            <person name="Miller E."/>
            <person name="Thrash A."/>
            <person name="Ezzel L."/>
            <person name="Alam S."/>
            <person name="Benzie J."/>
            <person name="Hamilton M."/>
            <person name="Karsi A."/>
            <person name="Lawrence M.L."/>
            <person name="Peterson D.G."/>
        </authorList>
    </citation>
    <scope>NUCLEOTIDE SEQUENCE [LARGE SCALE GENOMIC DNA]</scope>
    <source>
        <strain evidence="7">BAU-BD-2019</strain>
        <tissue evidence="6">Blood</tissue>
    </source>
</reference>
<dbReference type="PANTHER" id="PTHR24214">
    <property type="entry name" value="PDZ AND LIM DOMAIN PROTEIN ZASP"/>
    <property type="match status" value="1"/>
</dbReference>
<keyword evidence="7" id="KW-1185">Reference proteome</keyword>
<evidence type="ECO:0000313" key="6">
    <source>
        <dbReference type="EMBL" id="KAI2659591.1"/>
    </source>
</evidence>
<dbReference type="InterPro" id="IPR050604">
    <property type="entry name" value="PDZ-LIM_domain"/>
</dbReference>
<evidence type="ECO:0000256" key="2">
    <source>
        <dbReference type="ARBA" id="ARBA00022833"/>
    </source>
</evidence>
<dbReference type="SMART" id="SM00132">
    <property type="entry name" value="LIM"/>
    <property type="match status" value="1"/>
</dbReference>
<evidence type="ECO:0000256" key="1">
    <source>
        <dbReference type="ARBA" id="ARBA00022723"/>
    </source>
</evidence>
<evidence type="ECO:0000256" key="3">
    <source>
        <dbReference type="ARBA" id="ARBA00023038"/>
    </source>
</evidence>
<keyword evidence="3 4" id="KW-0440">LIM domain</keyword>
<gene>
    <name evidence="6" type="ORF">H4Q32_022071</name>
</gene>
<dbReference type="Gene3D" id="2.10.110.10">
    <property type="entry name" value="Cysteine Rich Protein"/>
    <property type="match status" value="1"/>
</dbReference>
<dbReference type="PROSITE" id="PS50023">
    <property type="entry name" value="LIM_DOMAIN_2"/>
    <property type="match status" value="1"/>
</dbReference>
<dbReference type="EMBL" id="JACTAM010000010">
    <property type="protein sequence ID" value="KAI2659591.1"/>
    <property type="molecule type" value="Genomic_DNA"/>
</dbReference>